<comment type="caution">
    <text evidence="3">The sequence shown here is derived from an EMBL/GenBank/DDBJ whole genome shotgun (WGS) entry which is preliminary data.</text>
</comment>
<gene>
    <name evidence="3" type="ORF">HCU67_04740</name>
</gene>
<organism evidence="3 4">
    <name type="scientific">Croceivirga thetidis</name>
    <dbReference type="NCBI Taxonomy" id="2721623"/>
    <lineage>
        <taxon>Bacteria</taxon>
        <taxon>Pseudomonadati</taxon>
        <taxon>Bacteroidota</taxon>
        <taxon>Flavobacteriia</taxon>
        <taxon>Flavobacteriales</taxon>
        <taxon>Flavobacteriaceae</taxon>
        <taxon>Croceivirga</taxon>
    </lineage>
</organism>
<evidence type="ECO:0000259" key="2">
    <source>
        <dbReference type="PROSITE" id="PS50110"/>
    </source>
</evidence>
<dbReference type="Proteomes" id="UP000718451">
    <property type="component" value="Unassembled WGS sequence"/>
</dbReference>
<dbReference type="InterPro" id="IPR011006">
    <property type="entry name" value="CheY-like_superfamily"/>
</dbReference>
<dbReference type="RefSeq" id="WP_168551424.1">
    <property type="nucleotide sequence ID" value="NZ_JAAWWL010000001.1"/>
</dbReference>
<dbReference type="SUPFAM" id="SSF52172">
    <property type="entry name" value="CheY-like"/>
    <property type="match status" value="1"/>
</dbReference>
<protein>
    <submittedName>
        <fullName evidence="3">Response regulator</fullName>
    </submittedName>
</protein>
<evidence type="ECO:0000313" key="4">
    <source>
        <dbReference type="Proteomes" id="UP000718451"/>
    </source>
</evidence>
<name>A0ABX1GQ97_9FLAO</name>
<dbReference type="InterPro" id="IPR001789">
    <property type="entry name" value="Sig_transdc_resp-reg_receiver"/>
</dbReference>
<proteinExistence type="predicted"/>
<dbReference type="Pfam" id="PF00072">
    <property type="entry name" value="Response_reg"/>
    <property type="match status" value="1"/>
</dbReference>
<feature type="domain" description="Response regulatory" evidence="2">
    <location>
        <begin position="4"/>
        <end position="125"/>
    </location>
</feature>
<evidence type="ECO:0000256" key="1">
    <source>
        <dbReference type="PROSITE-ProRule" id="PRU00169"/>
    </source>
</evidence>
<accession>A0ABX1GQ97</accession>
<dbReference type="PROSITE" id="PS50110">
    <property type="entry name" value="RESPONSE_REGULATORY"/>
    <property type="match status" value="1"/>
</dbReference>
<dbReference type="SMART" id="SM00448">
    <property type="entry name" value="REC"/>
    <property type="match status" value="1"/>
</dbReference>
<keyword evidence="4" id="KW-1185">Reference proteome</keyword>
<sequence>MVNNVLLVDDNRATNFIHEKFIAKSGKAKEVNCFMAGQRALEYLEQTNNFPELIFLDINMPTMDAWEFLERYRSIANKEQAKLFLLTTSISPQDEAKKKDFPEVEEMLYKPLDVKIFNHIVTKYFPAPTT</sequence>
<keyword evidence="1" id="KW-0597">Phosphoprotein</keyword>
<dbReference type="PANTHER" id="PTHR44520">
    <property type="entry name" value="RESPONSE REGULATOR RCP1-RELATED"/>
    <property type="match status" value="1"/>
</dbReference>
<dbReference type="PANTHER" id="PTHR44520:SF2">
    <property type="entry name" value="RESPONSE REGULATOR RCP1"/>
    <property type="match status" value="1"/>
</dbReference>
<dbReference type="EMBL" id="JAAWWL010000001">
    <property type="protein sequence ID" value="NKI31240.1"/>
    <property type="molecule type" value="Genomic_DNA"/>
</dbReference>
<reference evidence="3 4" key="1">
    <citation type="submission" date="2020-04" db="EMBL/GenBank/DDBJ databases">
        <authorList>
            <person name="Yoon J."/>
        </authorList>
    </citation>
    <scope>NUCLEOTIDE SEQUENCE [LARGE SCALE GENOMIC DNA]</scope>
    <source>
        <strain evidence="3 4">DJ-13</strain>
    </source>
</reference>
<evidence type="ECO:0000313" key="3">
    <source>
        <dbReference type="EMBL" id="NKI31240.1"/>
    </source>
</evidence>
<dbReference type="Gene3D" id="3.40.50.2300">
    <property type="match status" value="1"/>
</dbReference>
<dbReference type="InterPro" id="IPR052893">
    <property type="entry name" value="TCS_response_regulator"/>
</dbReference>
<feature type="modified residue" description="4-aspartylphosphate" evidence="1">
    <location>
        <position position="57"/>
    </location>
</feature>